<comment type="caution">
    <text evidence="1">The sequence shown here is derived from an EMBL/GenBank/DDBJ whole genome shotgun (WGS) entry which is preliminary data.</text>
</comment>
<evidence type="ECO:0000313" key="1">
    <source>
        <dbReference type="EMBL" id="KIP97950.1"/>
    </source>
</evidence>
<sequence>MAMSLRGAEFQWLDTPFSLFDSGEYRNIDLVIGSSYNDILVGDWLGGNTLTGGYGNDIFVVHGGSNVIKFYDTDFSSPGEDLVKKSVHGLTLQMEAVYFNSMNYAPDFGTYFRLDADKLDFSAMDANLSVEGNQAFEFIFFNEFTGKAGELRLDTDWAADPSFTLQGDRTGDGIADFEVEYEIYFTNPFVRTLWSPFITEENLIL</sequence>
<organism evidence="1 2">
    <name type="scientific">Pseudomonas fulva</name>
    <dbReference type="NCBI Taxonomy" id="47880"/>
    <lineage>
        <taxon>Bacteria</taxon>
        <taxon>Pseudomonadati</taxon>
        <taxon>Pseudomonadota</taxon>
        <taxon>Gammaproteobacteria</taxon>
        <taxon>Pseudomonadales</taxon>
        <taxon>Pseudomonadaceae</taxon>
        <taxon>Pseudomonas</taxon>
    </lineage>
</organism>
<dbReference type="RefSeq" id="WP_042555093.1">
    <property type="nucleotide sequence ID" value="NZ_JXQW01000056.1"/>
</dbReference>
<evidence type="ECO:0008006" key="3">
    <source>
        <dbReference type="Google" id="ProtNLM"/>
    </source>
</evidence>
<dbReference type="EMBL" id="JXQW01000056">
    <property type="protein sequence ID" value="KIP97950.1"/>
    <property type="molecule type" value="Genomic_DNA"/>
</dbReference>
<dbReference type="OrthoDB" id="733404at2"/>
<dbReference type="AlphaFoldDB" id="A0A0D0KLU7"/>
<gene>
    <name evidence="1" type="ORF">RU08_17330</name>
</gene>
<dbReference type="Proteomes" id="UP000032068">
    <property type="component" value="Unassembled WGS sequence"/>
</dbReference>
<name>A0A0D0KLU7_9PSED</name>
<reference evidence="1 2" key="1">
    <citation type="submission" date="2014-12" db="EMBL/GenBank/DDBJ databases">
        <title>16Stimator: statistical estimation of ribosomal gene copy numbers from draft genome assemblies.</title>
        <authorList>
            <person name="Perisin M.A."/>
            <person name="Vetter M."/>
            <person name="Gilbert J.A."/>
            <person name="Bergelson J."/>
        </authorList>
    </citation>
    <scope>NUCLEOTIDE SEQUENCE [LARGE SCALE GENOMIC DNA]</scope>
    <source>
        <strain evidence="1 2">MEJ086</strain>
    </source>
</reference>
<dbReference type="Gene3D" id="2.150.10.10">
    <property type="entry name" value="Serralysin-like metalloprotease, C-terminal"/>
    <property type="match status" value="1"/>
</dbReference>
<evidence type="ECO:0000313" key="2">
    <source>
        <dbReference type="Proteomes" id="UP000032068"/>
    </source>
</evidence>
<dbReference type="InterPro" id="IPR011049">
    <property type="entry name" value="Serralysin-like_metalloprot_C"/>
</dbReference>
<proteinExistence type="predicted"/>
<accession>A0A0D0KLU7</accession>
<dbReference type="SUPFAM" id="SSF51120">
    <property type="entry name" value="beta-Roll"/>
    <property type="match status" value="1"/>
</dbReference>
<protein>
    <recommendedName>
        <fullName evidence="3">Peptidase M10 serralysin C-terminal domain-containing protein</fullName>
    </recommendedName>
</protein>